<dbReference type="InterPro" id="IPR029044">
    <property type="entry name" value="Nucleotide-diphossugar_trans"/>
</dbReference>
<evidence type="ECO:0000313" key="4">
    <source>
        <dbReference type="Proteomes" id="UP000054558"/>
    </source>
</evidence>
<evidence type="ECO:0000256" key="2">
    <source>
        <dbReference type="RuleBase" id="RU362027"/>
    </source>
</evidence>
<comment type="similarity">
    <text evidence="2">Belongs to the glycosyltransferase 8 family.</text>
</comment>
<keyword evidence="1" id="KW-0808">Transferase</keyword>
<proteinExistence type="inferred from homology"/>
<dbReference type="PANTHER" id="PTHR11183">
    <property type="entry name" value="GLYCOGENIN SUBFAMILY MEMBER"/>
    <property type="match status" value="1"/>
</dbReference>
<gene>
    <name evidence="3" type="ORF">KFL_006190050</name>
</gene>
<protein>
    <recommendedName>
        <fullName evidence="2">Hexosyltransferase</fullName>
        <ecNumber evidence="2">2.4.1.-</ecNumber>
    </recommendedName>
</protein>
<dbReference type="Gene3D" id="3.90.550.10">
    <property type="entry name" value="Spore Coat Polysaccharide Biosynthesis Protein SpsA, Chain A"/>
    <property type="match status" value="1"/>
</dbReference>
<dbReference type="EMBL" id="DF237568">
    <property type="protein sequence ID" value="GAQ90255.1"/>
    <property type="molecule type" value="Genomic_DNA"/>
</dbReference>
<dbReference type="OrthoDB" id="2014201at2759"/>
<dbReference type="Pfam" id="PF01501">
    <property type="entry name" value="Glyco_transf_8"/>
    <property type="match status" value="1"/>
</dbReference>
<dbReference type="GO" id="GO:0016757">
    <property type="term" value="F:glycosyltransferase activity"/>
    <property type="evidence" value="ECO:0000318"/>
    <property type="project" value="GO_Central"/>
</dbReference>
<dbReference type="InterPro" id="IPR002495">
    <property type="entry name" value="Glyco_trans_8"/>
</dbReference>
<evidence type="ECO:0000256" key="1">
    <source>
        <dbReference type="ARBA" id="ARBA00022676"/>
    </source>
</evidence>
<dbReference type="SUPFAM" id="SSF53448">
    <property type="entry name" value="Nucleotide-diphospho-sugar transferases"/>
    <property type="match status" value="1"/>
</dbReference>
<dbReference type="AlphaFoldDB" id="A0A1Y1IHB3"/>
<evidence type="ECO:0000313" key="3">
    <source>
        <dbReference type="EMBL" id="GAQ90255.1"/>
    </source>
</evidence>
<keyword evidence="1" id="KW-0328">Glycosyltransferase</keyword>
<dbReference type="Proteomes" id="UP000054558">
    <property type="component" value="Unassembled WGS sequence"/>
</dbReference>
<reference evidence="3 4" key="1">
    <citation type="journal article" date="2014" name="Nat. Commun.">
        <title>Klebsormidium flaccidum genome reveals primary factors for plant terrestrial adaptation.</title>
        <authorList>
            <person name="Hori K."/>
            <person name="Maruyama F."/>
            <person name="Fujisawa T."/>
            <person name="Togashi T."/>
            <person name="Yamamoto N."/>
            <person name="Seo M."/>
            <person name="Sato S."/>
            <person name="Yamada T."/>
            <person name="Mori H."/>
            <person name="Tajima N."/>
            <person name="Moriyama T."/>
            <person name="Ikeuchi M."/>
            <person name="Watanabe M."/>
            <person name="Wada H."/>
            <person name="Kobayashi K."/>
            <person name="Saito M."/>
            <person name="Masuda T."/>
            <person name="Sasaki-Sekimoto Y."/>
            <person name="Mashiguchi K."/>
            <person name="Awai K."/>
            <person name="Shimojima M."/>
            <person name="Masuda S."/>
            <person name="Iwai M."/>
            <person name="Nobusawa T."/>
            <person name="Narise T."/>
            <person name="Kondo S."/>
            <person name="Saito H."/>
            <person name="Sato R."/>
            <person name="Murakawa M."/>
            <person name="Ihara Y."/>
            <person name="Oshima-Yamada Y."/>
            <person name="Ohtaka K."/>
            <person name="Satoh M."/>
            <person name="Sonobe K."/>
            <person name="Ishii M."/>
            <person name="Ohtani R."/>
            <person name="Kanamori-Sato M."/>
            <person name="Honoki R."/>
            <person name="Miyazaki D."/>
            <person name="Mochizuki H."/>
            <person name="Umetsu J."/>
            <person name="Higashi K."/>
            <person name="Shibata D."/>
            <person name="Kamiya Y."/>
            <person name="Sato N."/>
            <person name="Nakamura Y."/>
            <person name="Tabata S."/>
            <person name="Ida S."/>
            <person name="Kurokawa K."/>
            <person name="Ohta H."/>
        </authorList>
    </citation>
    <scope>NUCLEOTIDE SEQUENCE [LARGE SCALE GENOMIC DNA]</scope>
    <source>
        <strain evidence="3 4">NIES-2285</strain>
    </source>
</reference>
<accession>A0A1Y1IHB3</accession>
<sequence>MLLFQNIDELFDRPPGTLSAVMDCFCTWSYTVQYQLGYCQQAPHKVPWTADAPKPAPYFNAGMFVFEPSSTIFKDMLQKMEEWPATPFAEQDFLNRYFEAVYRPIPSCYNLVLAMLWQHPENVDVKKVKNVHYCAKGSKPWNFDPAAPYMDHPTVQDFVAQWKKVYNSESRAGQADVSLQVREAATLGASNMPTSADVQQKLLPKRIMA</sequence>
<dbReference type="STRING" id="105231.A0A1Y1IHB3"/>
<organism evidence="3 4">
    <name type="scientific">Klebsormidium nitens</name>
    <name type="common">Green alga</name>
    <name type="synonym">Ulothrix nitens</name>
    <dbReference type="NCBI Taxonomy" id="105231"/>
    <lineage>
        <taxon>Eukaryota</taxon>
        <taxon>Viridiplantae</taxon>
        <taxon>Streptophyta</taxon>
        <taxon>Klebsormidiophyceae</taxon>
        <taxon>Klebsormidiales</taxon>
        <taxon>Klebsormidiaceae</taxon>
        <taxon>Klebsormidium</taxon>
    </lineage>
</organism>
<dbReference type="EC" id="2.4.1.-" evidence="2"/>
<dbReference type="InterPro" id="IPR050587">
    <property type="entry name" value="GNT1/Glycosyltrans_8"/>
</dbReference>
<dbReference type="OMA" id="VHETSMA"/>
<name>A0A1Y1IHB3_KLENI</name>
<keyword evidence="4" id="KW-1185">Reference proteome</keyword>